<evidence type="ECO:0000313" key="3">
    <source>
        <dbReference type="Proteomes" id="UP000003019"/>
    </source>
</evidence>
<comment type="caution">
    <text evidence="2">The sequence shown here is derived from an EMBL/GenBank/DDBJ whole genome shotgun (WGS) entry which is preliminary data.</text>
</comment>
<proteinExistence type="predicted"/>
<gene>
    <name evidence="2" type="primary">rpmF</name>
    <name evidence="2" type="ORF">HMPREF9371_0979</name>
</gene>
<dbReference type="HOGENOM" id="CLU_3082232_0_0_4"/>
<dbReference type="EMBL" id="AGAY01000034">
    <property type="protein sequence ID" value="EGY52800.1"/>
    <property type="molecule type" value="Genomic_DNA"/>
</dbReference>
<name>G4CH90_9NEIS</name>
<feature type="region of interest" description="Disordered" evidence="1">
    <location>
        <begin position="1"/>
        <end position="25"/>
    </location>
</feature>
<dbReference type="AlphaFoldDB" id="G4CH90"/>
<organism evidence="2 3">
    <name type="scientific">Neisseria shayeganii 871</name>
    <dbReference type="NCBI Taxonomy" id="1032488"/>
    <lineage>
        <taxon>Bacteria</taxon>
        <taxon>Pseudomonadati</taxon>
        <taxon>Pseudomonadota</taxon>
        <taxon>Betaproteobacteria</taxon>
        <taxon>Neisseriales</taxon>
        <taxon>Neisseriaceae</taxon>
        <taxon>Neisseria</taxon>
    </lineage>
</organism>
<keyword evidence="2" id="KW-0687">Ribonucleoprotein</keyword>
<keyword evidence="3" id="KW-1185">Reference proteome</keyword>
<protein>
    <submittedName>
        <fullName evidence="2">50S ribosomal protein L32</fullName>
    </submittedName>
</protein>
<dbReference type="Proteomes" id="UP000003019">
    <property type="component" value="Unassembled WGS sequence"/>
</dbReference>
<dbReference type="GO" id="GO:0005840">
    <property type="term" value="C:ribosome"/>
    <property type="evidence" value="ECO:0007669"/>
    <property type="project" value="UniProtKB-KW"/>
</dbReference>
<accession>G4CH90</accession>
<sequence>MGQTYQIDGQAGEPPPRASTHNAEIRRRWRFYKGSRLPETDRNRFQVACCLA</sequence>
<evidence type="ECO:0000256" key="1">
    <source>
        <dbReference type="SAM" id="MobiDB-lite"/>
    </source>
</evidence>
<reference evidence="2 3" key="1">
    <citation type="submission" date="2011-05" db="EMBL/GenBank/DDBJ databases">
        <authorList>
            <person name="Muzny D."/>
            <person name="Qin X."/>
            <person name="Deng J."/>
            <person name="Jiang H."/>
            <person name="Liu Y."/>
            <person name="Qu J."/>
            <person name="Song X.-Z."/>
            <person name="Zhang L."/>
            <person name="Thornton R."/>
            <person name="Coyle M."/>
            <person name="Francisco L."/>
            <person name="Jackson L."/>
            <person name="Javaid M."/>
            <person name="Korchina V."/>
            <person name="Kovar C."/>
            <person name="Mata R."/>
            <person name="Mathew T."/>
            <person name="Ngo R."/>
            <person name="Nguyen L."/>
            <person name="Nguyen N."/>
            <person name="Okwuonu G."/>
            <person name="Ongeri F."/>
            <person name="Pham C."/>
            <person name="Simmons D."/>
            <person name="Wilczek-Boney K."/>
            <person name="Hale W."/>
            <person name="Jakkamsetti A."/>
            <person name="Pham P."/>
            <person name="Ruth R."/>
            <person name="San Lucas F."/>
            <person name="Warren J."/>
            <person name="Zhang J."/>
            <person name="Zhao Z."/>
            <person name="Zhou C."/>
            <person name="Zhu D."/>
            <person name="Lee S."/>
            <person name="Bess C."/>
            <person name="Blankenburg K."/>
            <person name="Forbes L."/>
            <person name="Fu Q."/>
            <person name="Gubbala S."/>
            <person name="Hirani K."/>
            <person name="Jayaseelan J.C."/>
            <person name="Lara F."/>
            <person name="Munidasa M."/>
            <person name="Palculict T."/>
            <person name="Patil S."/>
            <person name="Pu L.-L."/>
            <person name="Saada N."/>
            <person name="Tang L."/>
            <person name="Weissenberger G."/>
            <person name="Zhu Y."/>
            <person name="Hemphill L."/>
            <person name="Shang Y."/>
            <person name="Youmans B."/>
            <person name="Ayvaz T."/>
            <person name="Ross M."/>
            <person name="Santibanez J."/>
            <person name="Aqrawi P."/>
            <person name="Gross S."/>
            <person name="Joshi V."/>
            <person name="Fowler G."/>
            <person name="Nazareth L."/>
            <person name="Reid J."/>
            <person name="Worley K."/>
            <person name="Petrosino J."/>
            <person name="Highlander S."/>
            <person name="Gibbs R."/>
        </authorList>
    </citation>
    <scope>NUCLEOTIDE SEQUENCE [LARGE SCALE GENOMIC DNA]</scope>
    <source>
        <strain evidence="2 3">871</strain>
    </source>
</reference>
<evidence type="ECO:0000313" key="2">
    <source>
        <dbReference type="EMBL" id="EGY52800.1"/>
    </source>
</evidence>
<keyword evidence="2" id="KW-0689">Ribosomal protein</keyword>